<dbReference type="Proteomes" id="UP001138708">
    <property type="component" value="Unassembled WGS sequence"/>
</dbReference>
<dbReference type="EMBL" id="JAAEDK010000037">
    <property type="protein sequence ID" value="MBR0660770.1"/>
    <property type="molecule type" value="Genomic_DNA"/>
</dbReference>
<proteinExistence type="predicted"/>
<dbReference type="PROSITE" id="PS51318">
    <property type="entry name" value="TAT"/>
    <property type="match status" value="1"/>
</dbReference>
<feature type="signal peptide" evidence="1">
    <location>
        <begin position="1"/>
        <end position="26"/>
    </location>
</feature>
<organism evidence="2 5">
    <name type="scientific">Neoroseomonas oryzicola</name>
    <dbReference type="NCBI Taxonomy" id="535904"/>
    <lineage>
        <taxon>Bacteria</taxon>
        <taxon>Pseudomonadati</taxon>
        <taxon>Pseudomonadota</taxon>
        <taxon>Alphaproteobacteria</taxon>
        <taxon>Acetobacterales</taxon>
        <taxon>Acetobacteraceae</taxon>
        <taxon>Neoroseomonas</taxon>
    </lineage>
</organism>
<comment type="caution">
    <text evidence="2">The sequence shown here is derived from an EMBL/GenBank/DDBJ whole genome shotgun (WGS) entry which is preliminary data.</text>
</comment>
<feature type="chain" id="PRO_5040999658" description="DUF2808 domain-containing protein" evidence="1">
    <location>
        <begin position="27"/>
        <end position="179"/>
    </location>
</feature>
<dbReference type="InterPro" id="IPR006311">
    <property type="entry name" value="TAT_signal"/>
</dbReference>
<dbReference type="Proteomes" id="UP000746741">
    <property type="component" value="Unassembled WGS sequence"/>
</dbReference>
<protein>
    <recommendedName>
        <fullName evidence="6">DUF2808 domain-containing protein</fullName>
    </recommendedName>
</protein>
<reference evidence="2" key="1">
    <citation type="submission" date="2020-01" db="EMBL/GenBank/DDBJ databases">
        <authorList>
            <person name="Rat A."/>
        </authorList>
    </citation>
    <scope>NUCLEOTIDE SEQUENCE</scope>
    <source>
        <strain evidence="2">LMG 31161</strain>
    </source>
</reference>
<evidence type="ECO:0000313" key="5">
    <source>
        <dbReference type="Proteomes" id="UP001138708"/>
    </source>
</evidence>
<evidence type="ECO:0000313" key="3">
    <source>
        <dbReference type="EMBL" id="NKE19056.1"/>
    </source>
</evidence>
<evidence type="ECO:0000313" key="2">
    <source>
        <dbReference type="EMBL" id="MBR0660770.1"/>
    </source>
</evidence>
<evidence type="ECO:0000256" key="1">
    <source>
        <dbReference type="SAM" id="SignalP"/>
    </source>
</evidence>
<sequence>MPTRRNLAVTAAATAALAAAAAPARAQTAPAGEASGNADFLFVQTARRMTFDRAASRLTLHDVSPVTLFFADRPDRIAGNMRTAAFVPFWSQGRDSFLSDPPNADLSIVEGGELRQVVVVLRDPVLDGGNLAYTVQVLAGTMPSAGEEVSVFIDIIGMPRTPVSFAGAARRGYRRAWMR</sequence>
<dbReference type="RefSeq" id="WP_168042963.1">
    <property type="nucleotide sequence ID" value="NZ_JAAEDK010000037.1"/>
</dbReference>
<reference evidence="3 4" key="2">
    <citation type="submission" date="2020-02" db="EMBL/GenBank/DDBJ databases">
        <authorList>
            <person name="Sun Q."/>
            <person name="Inoue M."/>
        </authorList>
    </citation>
    <scope>NUCLEOTIDE SEQUENCE [LARGE SCALE GENOMIC DNA]</scope>
    <source>
        <strain evidence="3 4">KCTC 22478</strain>
    </source>
</reference>
<gene>
    <name evidence="3" type="ORF">GWK15_19020</name>
    <name evidence="2" type="ORF">GXW75_16045</name>
</gene>
<reference evidence="2" key="3">
    <citation type="journal article" date="2021" name="Syst. Appl. Microbiol.">
        <title>Roseomonas hellenica sp. nov., isolated from roots of wild-growing Alkanna tinctoria.</title>
        <authorList>
            <person name="Rat A."/>
            <person name="Naranjo H.D."/>
            <person name="Lebbe L."/>
            <person name="Cnockaert M."/>
            <person name="Krigas N."/>
            <person name="Grigoriadou K."/>
            <person name="Maloupa E."/>
            <person name="Willems A."/>
        </authorList>
    </citation>
    <scope>NUCLEOTIDE SEQUENCE</scope>
    <source>
        <strain evidence="2">LMG 31161</strain>
    </source>
</reference>
<name>A0A9X9WKB0_9PROT</name>
<keyword evidence="4" id="KW-1185">Reference proteome</keyword>
<dbReference type="EMBL" id="JAAVUP010000007">
    <property type="protein sequence ID" value="NKE19056.1"/>
    <property type="molecule type" value="Genomic_DNA"/>
</dbReference>
<dbReference type="AlphaFoldDB" id="A0A9X9WKB0"/>
<accession>A0A9X9WKB0</accession>
<evidence type="ECO:0000313" key="4">
    <source>
        <dbReference type="Proteomes" id="UP000746741"/>
    </source>
</evidence>
<evidence type="ECO:0008006" key="6">
    <source>
        <dbReference type="Google" id="ProtNLM"/>
    </source>
</evidence>
<keyword evidence="1" id="KW-0732">Signal</keyword>